<reference evidence="2" key="1">
    <citation type="submission" date="2019-10" db="EMBL/GenBank/DDBJ databases">
        <authorList>
            <consortium name="DOE Joint Genome Institute"/>
            <person name="Kuo A."/>
            <person name="Miyauchi S."/>
            <person name="Kiss E."/>
            <person name="Drula E."/>
            <person name="Kohler A."/>
            <person name="Sanchez-Garcia M."/>
            <person name="Andreopoulos B."/>
            <person name="Barry K.W."/>
            <person name="Bonito G."/>
            <person name="Buee M."/>
            <person name="Carver A."/>
            <person name="Chen C."/>
            <person name="Cichocki N."/>
            <person name="Clum A."/>
            <person name="Culley D."/>
            <person name="Crous P.W."/>
            <person name="Fauchery L."/>
            <person name="Girlanda M."/>
            <person name="Hayes R."/>
            <person name="Keri Z."/>
            <person name="LaButti K."/>
            <person name="Lipzen A."/>
            <person name="Lombard V."/>
            <person name="Magnuson J."/>
            <person name="Maillard F."/>
            <person name="Morin E."/>
            <person name="Murat C."/>
            <person name="Nolan M."/>
            <person name="Ohm R."/>
            <person name="Pangilinan J."/>
            <person name="Pereira M."/>
            <person name="Perotto S."/>
            <person name="Peter M."/>
            <person name="Riley R."/>
            <person name="Sitrit Y."/>
            <person name="Stielow B."/>
            <person name="Szollosi G."/>
            <person name="Zifcakova L."/>
            <person name="Stursova M."/>
            <person name="Spatafora J.W."/>
            <person name="Tedersoo L."/>
            <person name="Vaario L.-M."/>
            <person name="Yamada A."/>
            <person name="Yan M."/>
            <person name="Wang P."/>
            <person name="Xu J."/>
            <person name="Bruns T."/>
            <person name="Baldrian P."/>
            <person name="Vilgalys R."/>
            <person name="Henrissat B."/>
            <person name="Grigoriev I.V."/>
            <person name="Hibbett D."/>
            <person name="Nagy L.G."/>
            <person name="Martin F.M."/>
        </authorList>
    </citation>
    <scope>NUCLEOTIDE SEQUENCE</scope>
    <source>
        <strain evidence="2">BED1</strain>
    </source>
</reference>
<feature type="region of interest" description="Disordered" evidence="1">
    <location>
        <begin position="672"/>
        <end position="717"/>
    </location>
</feature>
<dbReference type="InterPro" id="IPR041078">
    <property type="entry name" value="Plavaka"/>
</dbReference>
<organism evidence="2 3">
    <name type="scientific">Boletus edulis BED1</name>
    <dbReference type="NCBI Taxonomy" id="1328754"/>
    <lineage>
        <taxon>Eukaryota</taxon>
        <taxon>Fungi</taxon>
        <taxon>Dikarya</taxon>
        <taxon>Basidiomycota</taxon>
        <taxon>Agaricomycotina</taxon>
        <taxon>Agaricomycetes</taxon>
        <taxon>Agaricomycetidae</taxon>
        <taxon>Boletales</taxon>
        <taxon>Boletineae</taxon>
        <taxon>Boletaceae</taxon>
        <taxon>Boletoideae</taxon>
        <taxon>Boletus</taxon>
    </lineage>
</organism>
<evidence type="ECO:0000313" key="3">
    <source>
        <dbReference type="Proteomes" id="UP001194468"/>
    </source>
</evidence>
<gene>
    <name evidence="2" type="ORF">L210DRAFT_3612458</name>
</gene>
<evidence type="ECO:0000256" key="1">
    <source>
        <dbReference type="SAM" id="MobiDB-lite"/>
    </source>
</evidence>
<reference evidence="2" key="2">
    <citation type="journal article" date="2020" name="Nat. Commun.">
        <title>Large-scale genome sequencing of mycorrhizal fungi provides insights into the early evolution of symbiotic traits.</title>
        <authorList>
            <person name="Miyauchi S."/>
            <person name="Kiss E."/>
            <person name="Kuo A."/>
            <person name="Drula E."/>
            <person name="Kohler A."/>
            <person name="Sanchez-Garcia M."/>
            <person name="Morin E."/>
            <person name="Andreopoulos B."/>
            <person name="Barry K.W."/>
            <person name="Bonito G."/>
            <person name="Buee M."/>
            <person name="Carver A."/>
            <person name="Chen C."/>
            <person name="Cichocki N."/>
            <person name="Clum A."/>
            <person name="Culley D."/>
            <person name="Crous P.W."/>
            <person name="Fauchery L."/>
            <person name="Girlanda M."/>
            <person name="Hayes R.D."/>
            <person name="Keri Z."/>
            <person name="LaButti K."/>
            <person name="Lipzen A."/>
            <person name="Lombard V."/>
            <person name="Magnuson J."/>
            <person name="Maillard F."/>
            <person name="Murat C."/>
            <person name="Nolan M."/>
            <person name="Ohm R.A."/>
            <person name="Pangilinan J."/>
            <person name="Pereira M.F."/>
            <person name="Perotto S."/>
            <person name="Peter M."/>
            <person name="Pfister S."/>
            <person name="Riley R."/>
            <person name="Sitrit Y."/>
            <person name="Stielow J.B."/>
            <person name="Szollosi G."/>
            <person name="Zifcakova L."/>
            <person name="Stursova M."/>
            <person name="Spatafora J.W."/>
            <person name="Tedersoo L."/>
            <person name="Vaario L.M."/>
            <person name="Yamada A."/>
            <person name="Yan M."/>
            <person name="Wang P."/>
            <person name="Xu J."/>
            <person name="Bruns T."/>
            <person name="Baldrian P."/>
            <person name="Vilgalys R."/>
            <person name="Dunand C."/>
            <person name="Henrissat B."/>
            <person name="Grigoriev I.V."/>
            <person name="Hibbett D."/>
            <person name="Nagy L.G."/>
            <person name="Martin F.M."/>
        </authorList>
    </citation>
    <scope>NUCLEOTIDE SEQUENCE</scope>
    <source>
        <strain evidence="2">BED1</strain>
    </source>
</reference>
<dbReference type="AlphaFoldDB" id="A0AAD4BTK9"/>
<name>A0AAD4BTK9_BOLED</name>
<comment type="caution">
    <text evidence="2">The sequence shown here is derived from an EMBL/GenBank/DDBJ whole genome shotgun (WGS) entry which is preliminary data.</text>
</comment>
<accession>A0AAD4BTK9</accession>
<dbReference type="Pfam" id="PF18759">
    <property type="entry name" value="Plavaka"/>
    <property type="match status" value="1"/>
</dbReference>
<sequence>MYTWGMIVKEVGLTSVLVPWTVSSQAVCWIDYRHHLLSSFDLLQPQLFGLCVICLLLLRERPTNSAKPYSVVHLPLPRMPQTIPRSHSSRRAFTAPRIPCLHANCHRWNLPGRICDAHGHVIDPKTPAPPASEKSPDDWAPYGDQLRFETAEFMFQNAEMSSGNIDRLCNLWAHSLHTDSDEARRAPPFIDHKDLYDAIDATPLGDVPWESFKLKYDGERPAVVPPWMNQSYEFWFRPAYSLVADMLSHTDFEGEIDYVPYRDFSKDNEERHYENFLSGDWAWTQADKIADDPTTHGGMFVPIILGSDKTTVSVATGQNDYWPVYLSIGNIHNNVRRAHRKGVELLAFLAIPKAAKKYVDDPLFRRFKKQLFHAAMSKILSSLQPGMSTPQVMKCPDRHFRHVIFGIGPYIADYPEQVLISGIVQNWCGRCLAFPNDLDGGGAPWTLEVTQALIDEFSVGVLWDEWGIDGNVVPFTDDFPRADIRQLLAPDILHQLVKGTFKDHLVEWVGKYLELEHGKAGAKERLADIDRRIAAAPPFPGLRRFPDGRGFTQWTGDDSKALMKVYLPALEGHVPDDVIRTFCAFFEFCYIVRRNVITDGILVELQDALSRFHQYREVFRDIGVRPDGFALPLKKPWRRSNKHNALGQILRTNQRLSQLAAARADFEARGMLPVSHPSRSRPQAFPNSQADPPSLARHEGGNDGNPVPPEDREDQSIDEDLSAGVVDERPGLAHSDVKLAHKPAYHRAKNALALAVELGTPSLPKLIARFISEQLHPNSMNPRRRLLPYTGRIKIFNSATATFVSPSDPSGIGSMRHETIHALPSWHRGPARYDCVYVSTDDTKNGMLGMDIARVYCFFSFTHTNGQIFPCALVHWFDRVIDEPDELTGMWMVSPSFLEDGSHNLGVIHVDSIIRAAHLLPVFGDEPVPPYVTFHNSLNIYRGFYVNRFADHHAFELAT</sequence>
<keyword evidence="3" id="KW-1185">Reference proteome</keyword>
<protein>
    <submittedName>
        <fullName evidence="2">Uncharacterized protein</fullName>
    </submittedName>
</protein>
<proteinExistence type="predicted"/>
<dbReference type="EMBL" id="WHUW01000013">
    <property type="protein sequence ID" value="KAF8439859.1"/>
    <property type="molecule type" value="Genomic_DNA"/>
</dbReference>
<dbReference type="Proteomes" id="UP001194468">
    <property type="component" value="Unassembled WGS sequence"/>
</dbReference>
<evidence type="ECO:0000313" key="2">
    <source>
        <dbReference type="EMBL" id="KAF8439859.1"/>
    </source>
</evidence>